<dbReference type="AlphaFoldDB" id="A0A1F6CNF5"/>
<evidence type="ECO:0000256" key="7">
    <source>
        <dbReference type="ARBA" id="ARBA00022777"/>
    </source>
</evidence>
<dbReference type="CDD" id="cd01672">
    <property type="entry name" value="TMPK"/>
    <property type="match status" value="1"/>
</dbReference>
<dbReference type="EC" id="2.7.4.9" evidence="2 11"/>
<evidence type="ECO:0000256" key="3">
    <source>
        <dbReference type="ARBA" id="ARBA00017144"/>
    </source>
</evidence>
<keyword evidence="5 11" id="KW-0545">Nucleotide biosynthesis</keyword>
<feature type="binding site" evidence="11">
    <location>
        <begin position="10"/>
        <end position="17"/>
    </location>
    <ligand>
        <name>ATP</name>
        <dbReference type="ChEBI" id="CHEBI:30616"/>
    </ligand>
</feature>
<feature type="domain" description="Thymidylate kinase-like" evidence="12">
    <location>
        <begin position="8"/>
        <end position="194"/>
    </location>
</feature>
<keyword evidence="8 11" id="KW-0067">ATP-binding</keyword>
<dbReference type="Pfam" id="PF02223">
    <property type="entry name" value="Thymidylate_kin"/>
    <property type="match status" value="1"/>
</dbReference>
<protein>
    <recommendedName>
        <fullName evidence="3 11">Thymidylate kinase</fullName>
        <ecNumber evidence="2 11">2.7.4.9</ecNumber>
    </recommendedName>
    <alternativeName>
        <fullName evidence="11">dTMP kinase</fullName>
    </alternativeName>
</protein>
<evidence type="ECO:0000256" key="10">
    <source>
        <dbReference type="ARBA" id="ARBA00057735"/>
    </source>
</evidence>
<gene>
    <name evidence="11" type="primary">tmk</name>
    <name evidence="13" type="ORF">A2763_04425</name>
</gene>
<evidence type="ECO:0000256" key="6">
    <source>
        <dbReference type="ARBA" id="ARBA00022741"/>
    </source>
</evidence>
<dbReference type="InterPro" id="IPR018094">
    <property type="entry name" value="Thymidylate_kinase"/>
</dbReference>
<dbReference type="SUPFAM" id="SSF52540">
    <property type="entry name" value="P-loop containing nucleoside triphosphate hydrolases"/>
    <property type="match status" value="1"/>
</dbReference>
<sequence length="206" mass="22526">MRGTFIALEGGEGSGKTTIGERLKLAYPDAVYTQDPGGTALGEHVRKLLMSDETAGIDVRAELLLFLAGRAQLVSELIKPALDAGKFVISNRFALSSIAYQVYGRQRPELLSLFNTVSQEILQGCTPDATILLDVSPEVGVARVHSRPEEPTRFDNEALDFHARVREGLKKHVGEFGKAIIIDAEKPLEEVWQEVQKAVQSVLLVS</sequence>
<comment type="similarity">
    <text evidence="1 11">Belongs to the thymidylate kinase family.</text>
</comment>
<evidence type="ECO:0000313" key="14">
    <source>
        <dbReference type="Proteomes" id="UP000178370"/>
    </source>
</evidence>
<reference evidence="13 14" key="1">
    <citation type="journal article" date="2016" name="Nat. Commun.">
        <title>Thousands of microbial genomes shed light on interconnected biogeochemical processes in an aquifer system.</title>
        <authorList>
            <person name="Anantharaman K."/>
            <person name="Brown C.T."/>
            <person name="Hug L.A."/>
            <person name="Sharon I."/>
            <person name="Castelle C.J."/>
            <person name="Probst A.J."/>
            <person name="Thomas B.C."/>
            <person name="Singh A."/>
            <person name="Wilkins M.J."/>
            <person name="Karaoz U."/>
            <person name="Brodie E.L."/>
            <person name="Williams K.H."/>
            <person name="Hubbard S.S."/>
            <person name="Banfield J.F."/>
        </authorList>
    </citation>
    <scope>NUCLEOTIDE SEQUENCE [LARGE SCALE GENOMIC DNA]</scope>
</reference>
<name>A0A1F6CNF5_9BACT</name>
<comment type="caution">
    <text evidence="13">The sequence shown here is derived from an EMBL/GenBank/DDBJ whole genome shotgun (WGS) entry which is preliminary data.</text>
</comment>
<evidence type="ECO:0000256" key="9">
    <source>
        <dbReference type="ARBA" id="ARBA00048743"/>
    </source>
</evidence>
<organism evidence="13 14">
    <name type="scientific">Candidatus Kaiserbacteria bacterium RIFCSPHIGHO2_01_FULL_54_36</name>
    <dbReference type="NCBI Taxonomy" id="1798482"/>
    <lineage>
        <taxon>Bacteria</taxon>
        <taxon>Candidatus Kaiseribacteriota</taxon>
    </lineage>
</organism>
<dbReference type="PANTHER" id="PTHR10344:SF4">
    <property type="entry name" value="UMP-CMP KINASE 2, MITOCHONDRIAL"/>
    <property type="match status" value="1"/>
</dbReference>
<dbReference type="GO" id="GO:0005524">
    <property type="term" value="F:ATP binding"/>
    <property type="evidence" value="ECO:0007669"/>
    <property type="project" value="UniProtKB-UniRule"/>
</dbReference>
<dbReference type="PANTHER" id="PTHR10344">
    <property type="entry name" value="THYMIDYLATE KINASE"/>
    <property type="match status" value="1"/>
</dbReference>
<evidence type="ECO:0000256" key="11">
    <source>
        <dbReference type="HAMAP-Rule" id="MF_00165"/>
    </source>
</evidence>
<dbReference type="GO" id="GO:0006235">
    <property type="term" value="P:dTTP biosynthetic process"/>
    <property type="evidence" value="ECO:0007669"/>
    <property type="project" value="UniProtKB-UniRule"/>
</dbReference>
<accession>A0A1F6CNF5</accession>
<dbReference type="InterPro" id="IPR027417">
    <property type="entry name" value="P-loop_NTPase"/>
</dbReference>
<dbReference type="GO" id="GO:0005829">
    <property type="term" value="C:cytosol"/>
    <property type="evidence" value="ECO:0007669"/>
    <property type="project" value="TreeGrafter"/>
</dbReference>
<comment type="function">
    <text evidence="10 11">Phosphorylation of dTMP to form dTDP in both de novo and salvage pathways of dTTP synthesis.</text>
</comment>
<evidence type="ECO:0000259" key="12">
    <source>
        <dbReference type="Pfam" id="PF02223"/>
    </source>
</evidence>
<dbReference type="HAMAP" id="MF_00165">
    <property type="entry name" value="Thymidylate_kinase"/>
    <property type="match status" value="1"/>
</dbReference>
<comment type="catalytic activity">
    <reaction evidence="9 11">
        <text>dTMP + ATP = dTDP + ADP</text>
        <dbReference type="Rhea" id="RHEA:13517"/>
        <dbReference type="ChEBI" id="CHEBI:30616"/>
        <dbReference type="ChEBI" id="CHEBI:58369"/>
        <dbReference type="ChEBI" id="CHEBI:63528"/>
        <dbReference type="ChEBI" id="CHEBI:456216"/>
        <dbReference type="EC" id="2.7.4.9"/>
    </reaction>
</comment>
<dbReference type="GO" id="GO:0006227">
    <property type="term" value="P:dUDP biosynthetic process"/>
    <property type="evidence" value="ECO:0007669"/>
    <property type="project" value="TreeGrafter"/>
</dbReference>
<dbReference type="EMBL" id="MFKV01000011">
    <property type="protein sequence ID" value="OGG50580.1"/>
    <property type="molecule type" value="Genomic_DNA"/>
</dbReference>
<dbReference type="Gene3D" id="3.40.50.300">
    <property type="entry name" value="P-loop containing nucleotide triphosphate hydrolases"/>
    <property type="match status" value="1"/>
</dbReference>
<dbReference type="NCBIfam" id="TIGR00041">
    <property type="entry name" value="DTMP_kinase"/>
    <property type="match status" value="1"/>
</dbReference>
<dbReference type="InterPro" id="IPR039430">
    <property type="entry name" value="Thymidylate_kin-like_dom"/>
</dbReference>
<keyword evidence="7 11" id="KW-0418">Kinase</keyword>
<dbReference type="GO" id="GO:0004798">
    <property type="term" value="F:dTMP kinase activity"/>
    <property type="evidence" value="ECO:0007669"/>
    <property type="project" value="UniProtKB-UniRule"/>
</dbReference>
<evidence type="ECO:0000256" key="5">
    <source>
        <dbReference type="ARBA" id="ARBA00022727"/>
    </source>
</evidence>
<dbReference type="FunFam" id="3.40.50.300:FF:000225">
    <property type="entry name" value="Thymidylate kinase"/>
    <property type="match status" value="1"/>
</dbReference>
<evidence type="ECO:0000256" key="2">
    <source>
        <dbReference type="ARBA" id="ARBA00012980"/>
    </source>
</evidence>
<dbReference type="Proteomes" id="UP000178370">
    <property type="component" value="Unassembled WGS sequence"/>
</dbReference>
<dbReference type="GO" id="GO:0006233">
    <property type="term" value="P:dTDP biosynthetic process"/>
    <property type="evidence" value="ECO:0007669"/>
    <property type="project" value="InterPro"/>
</dbReference>
<proteinExistence type="inferred from homology"/>
<evidence type="ECO:0000313" key="13">
    <source>
        <dbReference type="EMBL" id="OGG50580.1"/>
    </source>
</evidence>
<keyword evidence="4 11" id="KW-0808">Transferase</keyword>
<evidence type="ECO:0000256" key="4">
    <source>
        <dbReference type="ARBA" id="ARBA00022679"/>
    </source>
</evidence>
<keyword evidence="6 11" id="KW-0547">Nucleotide-binding</keyword>
<dbReference type="STRING" id="1798482.A2763_04425"/>
<evidence type="ECO:0000256" key="1">
    <source>
        <dbReference type="ARBA" id="ARBA00009776"/>
    </source>
</evidence>
<evidence type="ECO:0000256" key="8">
    <source>
        <dbReference type="ARBA" id="ARBA00022840"/>
    </source>
</evidence>